<dbReference type="PANTHER" id="PTHR45947:SF3">
    <property type="entry name" value="SULFOQUINOVOSYL TRANSFERASE SQD2"/>
    <property type="match status" value="1"/>
</dbReference>
<evidence type="ECO:0000313" key="3">
    <source>
        <dbReference type="EMBL" id="AFT84802.1"/>
    </source>
</evidence>
<feature type="domain" description="Glycosyltransferase subfamily 4-like N-terminal" evidence="1">
    <location>
        <begin position="374"/>
        <end position="558"/>
    </location>
</feature>
<evidence type="ECO:0000259" key="2">
    <source>
        <dbReference type="Pfam" id="PF13524"/>
    </source>
</evidence>
<dbReference type="eggNOG" id="COG0438">
    <property type="taxonomic scope" value="Bacteria"/>
</dbReference>
<gene>
    <name evidence="3" type="ORF">BUPH_05544</name>
</gene>
<dbReference type="Gene3D" id="3.40.50.2000">
    <property type="entry name" value="Glycogen Phosphorylase B"/>
    <property type="match status" value="2"/>
</dbReference>
<keyword evidence="3" id="KW-0808">Transferase</keyword>
<dbReference type="AlphaFoldDB" id="K0DJ96"/>
<proteinExistence type="predicted"/>
<evidence type="ECO:0000313" key="4">
    <source>
        <dbReference type="Proteomes" id="UP000010105"/>
    </source>
</evidence>
<dbReference type="InterPro" id="IPR055259">
    <property type="entry name" value="YkvP/CgeB_Glyco_trans-like"/>
</dbReference>
<dbReference type="STRING" id="1229205.BUPH_05544"/>
<dbReference type="Pfam" id="PF13524">
    <property type="entry name" value="Glyco_trans_1_2"/>
    <property type="match status" value="1"/>
</dbReference>
<dbReference type="eggNOG" id="COG4641">
    <property type="taxonomic scope" value="Bacteria"/>
</dbReference>
<dbReference type="Proteomes" id="UP000010105">
    <property type="component" value="Chromosome 1"/>
</dbReference>
<dbReference type="GO" id="GO:0016757">
    <property type="term" value="F:glycosyltransferase activity"/>
    <property type="evidence" value="ECO:0007669"/>
    <property type="project" value="InterPro"/>
</dbReference>
<name>K0DJ96_9BURK</name>
<feature type="domain" description="Spore protein YkvP/CgeB glycosyl transferase-like" evidence="2">
    <location>
        <begin position="224"/>
        <end position="341"/>
    </location>
</feature>
<organism evidence="3 4">
    <name type="scientific">Paraburkholderia phenoliruptrix BR3459a</name>
    <dbReference type="NCBI Taxonomy" id="1229205"/>
    <lineage>
        <taxon>Bacteria</taxon>
        <taxon>Pseudomonadati</taxon>
        <taxon>Pseudomonadota</taxon>
        <taxon>Betaproteobacteria</taxon>
        <taxon>Burkholderiales</taxon>
        <taxon>Burkholderiaceae</taxon>
        <taxon>Paraburkholderia</taxon>
    </lineage>
</organism>
<dbReference type="PANTHER" id="PTHR45947">
    <property type="entry name" value="SULFOQUINOVOSYL TRANSFERASE SQD2"/>
    <property type="match status" value="1"/>
</dbReference>
<dbReference type="SUPFAM" id="SSF53756">
    <property type="entry name" value="UDP-Glycosyltransferase/glycogen phosphorylase"/>
    <property type="match status" value="1"/>
</dbReference>
<protein>
    <submittedName>
        <fullName evidence="3">Putative glucosylltransferase</fullName>
    </submittedName>
</protein>
<sequence>MCTTKIRLMRLNPRFLYSPTRRLRMNQDKFRILLFDTKYRNPNHYICLAVFTALKKHAAVESVWKVDPLDAVLVAAKNHCNLFIAFDGEELDATLCARLADICGRSVLWVTEDPYELEVNLRHSGLFDLVFTNDSSSVGTYGDKGRHLPLAGATEFHSLPVLAADESLRYQMFFAGTAWPNRSEFVRSILAQMPPDWKFKLALPSNPFLPPHRVPLPESVLSWRTSPIDFARFVNRSAVTLLLPRVFSASGGREYAETPPPRLFEAALAGGAQLVHESLGEVAQSFAPGDEIVFFSSERDFLAKATHLINDRATRDSIAGAARQRALREHTYDNRVESILAEARGIAEKSLKIDNVQRRTLLFVAHNVLPRGNFGGVEVYLERIRKALVHEWKVLFYVPGASGRDREAHLLAEDYTEIRRFEFSQSYSAALLTCPEREQAFRTILLEHNVDVAHFHHFIGHVPSLVHVSAHAGVPVAFTAHDFFPVCHEFNLLSFKNEFCGAPKVPLSQCDVCLWQKHHIAPGSQAQRRMFWDNVLRHIDLLVFNTDGALRTYAEMYPSVRQHASAHVLPVPVLDGPVRALQRSSRPLKVALLGNVTYQKGGDVICRALPLLQGAPVEFHVFGRVDGSYSHLRDRRAFPNVIVHGQYSADAPPPELLDCDVSIHVSVWPETYCLTLSEAWQLGLVPIVTDIGALGERVTHLVNGIKIAPNKEGQLVDAVRQLIDEPALLTAMRFRITKSLYMELTAHAAALATLYRGLLLVPRVQPAIGEPVRQTSLADMGIVLQASTWHNGSDLGVATPAGAKAKLMFKARKVLAFYRRNGLRPTVRIVVNRARRLL</sequence>
<dbReference type="EMBL" id="CP003863">
    <property type="protein sequence ID" value="AFT84802.1"/>
    <property type="molecule type" value="Genomic_DNA"/>
</dbReference>
<dbReference type="InterPro" id="IPR028098">
    <property type="entry name" value="Glyco_trans_4-like_N"/>
</dbReference>
<evidence type="ECO:0000259" key="1">
    <source>
        <dbReference type="Pfam" id="PF13439"/>
    </source>
</evidence>
<dbReference type="Pfam" id="PF13692">
    <property type="entry name" value="Glyco_trans_1_4"/>
    <property type="match status" value="1"/>
</dbReference>
<dbReference type="KEGG" id="bpx:BUPH_05544"/>
<dbReference type="PATRIC" id="fig|1229205.11.peg.731"/>
<accession>K0DJ96</accession>
<dbReference type="InterPro" id="IPR050194">
    <property type="entry name" value="Glycosyltransferase_grp1"/>
</dbReference>
<dbReference type="Pfam" id="PF13439">
    <property type="entry name" value="Glyco_transf_4"/>
    <property type="match status" value="1"/>
</dbReference>
<dbReference type="HOGENOM" id="CLU_346715_0_0_4"/>
<reference evidence="3 4" key="1">
    <citation type="journal article" date="2012" name="J. Bacteriol.">
        <title>Complete Genome Sequence of Burkholderia phenoliruptrix BR3459a (CLA1), a Heat-Tolerant, Nitrogen-Fixing Symbiont of Mimosa flocculosa.</title>
        <authorList>
            <person name="de Oliveira Cunha C."/>
            <person name="Goda Zuleta L.F."/>
            <person name="Paula de Almeida L.G."/>
            <person name="Prioli Ciapina L."/>
            <person name="Lustrino Borges W."/>
            <person name="Pitard R.M."/>
            <person name="Baldani J.I."/>
            <person name="Straliotto R."/>
            <person name="de Faria S.M."/>
            <person name="Hungria M."/>
            <person name="Sousa Cavada B."/>
            <person name="Mercante F.M."/>
            <person name="Ribeiro de Vasconcelos A.T."/>
        </authorList>
    </citation>
    <scope>NUCLEOTIDE SEQUENCE [LARGE SCALE GENOMIC DNA]</scope>
    <source>
        <strain evidence="3 4">BR3459a</strain>
    </source>
</reference>